<evidence type="ECO:0000313" key="11">
    <source>
        <dbReference type="EMBL" id="EHK26275.1"/>
    </source>
</evidence>
<accession>G9MHT8</accession>
<feature type="transmembrane region" description="Helical" evidence="8">
    <location>
        <begin position="479"/>
        <end position="499"/>
    </location>
</feature>
<sequence>MRSFFRAPLALLAMTASLLSPADAERMLLSNSLNLCQQDSTLQASLFNVVYTPSNNSASINMVATSSVQGKVSFDIEASAYGYTFLRQTVDPCDIGLRGLCPMVSGKIAFGFNLPVSASAASQIPGIAYHVPDLDATVKVRVNLTGTGESVACVEADISNGKTVNLVGVKWATAVIAGLALVSSAIINGLGHSNAAAHVAANSLSLFGYFQAQAIIGLTGIRLPPIVQAWTQDFQWSMGIIRVGFMQTIFTWYQRATGGTPSTIFDSLTTVSVQLEKRGLQVAEAGLSLIKRGVAMMPKPAVQLLKRGNVMTGSGSYVVFGIQRVAFKAGIESTNLFMTGLVFFWIFALIVAGAVAAFKGFLEILAKRGIMKNDRFLEFRNGWITVLKGILFRVCLIGFPQMTILCLWEFTQRDSAAEVVLAVFFFFGPLITLAWGASKVIRIARRSISMHRNPAYILFSDPQALNKWGFLYVQFRASAYYFIIPVLFYTLIKSMFIALAQRSGVTQAISLIIIEVGFLIAASVLRPWMDKSTNSFNIAIGVINFLNAIFLFIFTNVFDAPLLVVGVVGVVLFILNAAFCVILLFMVIFSTGFSLIRKNPDARYQFMSDDRASFMKSQSQLNATTELDALAATARGDKLGYKSGFDLDDNESMSSSDVRKHNEASGSYSVSATNSQNSFYPNGQGQANAAIPLYPAPQRGPSPLRESAPNPIASGVSLAQQRTANTASPASGYRSQHNASPWQRGAGYDH</sequence>
<feature type="compositionally biased region" description="Polar residues" evidence="7">
    <location>
        <begin position="664"/>
        <end position="687"/>
    </location>
</feature>
<evidence type="ECO:0000313" key="12">
    <source>
        <dbReference type="Proteomes" id="UP000007115"/>
    </source>
</evidence>
<dbReference type="GO" id="GO:0055085">
    <property type="term" value="P:transmembrane transport"/>
    <property type="evidence" value="ECO:0007669"/>
    <property type="project" value="TreeGrafter"/>
</dbReference>
<dbReference type="InParanoid" id="G9MHT8"/>
<evidence type="ECO:0000256" key="8">
    <source>
        <dbReference type="SAM" id="Phobius"/>
    </source>
</evidence>
<dbReference type="OrthoDB" id="5212126at2759"/>
<dbReference type="OMA" id="FQAQAFI"/>
<evidence type="ECO:0000256" key="7">
    <source>
        <dbReference type="SAM" id="MobiDB-lite"/>
    </source>
</evidence>
<dbReference type="PANTHER" id="PTHR31145">
    <property type="entry name" value="INTEGRAL MEMBRANE PROTEIN (AFU_ORTHOLOGUE AFUA_7G01610)"/>
    <property type="match status" value="1"/>
</dbReference>
<feature type="transmembrane region" description="Helical" evidence="8">
    <location>
        <begin position="537"/>
        <end position="558"/>
    </location>
</feature>
<feature type="transmembrane region" description="Helical" evidence="8">
    <location>
        <begin position="564"/>
        <end position="589"/>
    </location>
</feature>
<evidence type="ECO:0000256" key="1">
    <source>
        <dbReference type="ARBA" id="ARBA00004141"/>
    </source>
</evidence>
<dbReference type="FunCoup" id="G9MHT8">
    <property type="interactions" value="81"/>
</dbReference>
<evidence type="ECO:0000256" key="5">
    <source>
        <dbReference type="ARBA" id="ARBA00022989"/>
    </source>
</evidence>
<dbReference type="HOGENOM" id="CLU_010226_1_0_1"/>
<comment type="subcellular location">
    <subcellularLocation>
        <location evidence="1">Membrane</location>
        <topology evidence="1">Multi-pass membrane protein</topology>
    </subcellularLocation>
</comment>
<dbReference type="GO" id="GO:0016020">
    <property type="term" value="C:membrane"/>
    <property type="evidence" value="ECO:0007669"/>
    <property type="project" value="UniProtKB-SubCell"/>
</dbReference>
<dbReference type="VEuPathDB" id="FungiDB:TRIVIDRAFT_73642"/>
<feature type="signal peptide" evidence="9">
    <location>
        <begin position="1"/>
        <end position="24"/>
    </location>
</feature>
<evidence type="ECO:0000256" key="2">
    <source>
        <dbReference type="ARBA" id="ARBA00010642"/>
    </source>
</evidence>
<dbReference type="Proteomes" id="UP000007115">
    <property type="component" value="Unassembled WGS sequence"/>
</dbReference>
<feature type="compositionally biased region" description="Polar residues" evidence="7">
    <location>
        <begin position="717"/>
        <end position="741"/>
    </location>
</feature>
<evidence type="ECO:0000256" key="6">
    <source>
        <dbReference type="ARBA" id="ARBA00023136"/>
    </source>
</evidence>
<dbReference type="InterPro" id="IPR040241">
    <property type="entry name" value="TRP_Flc/Pkd2-like"/>
</dbReference>
<keyword evidence="5 8" id="KW-1133">Transmembrane helix</keyword>
<dbReference type="Pfam" id="PF14558">
    <property type="entry name" value="TRP_N"/>
    <property type="match status" value="1"/>
</dbReference>
<feature type="domain" description="ML-like" evidence="10">
    <location>
        <begin position="26"/>
        <end position="165"/>
    </location>
</feature>
<dbReference type="GO" id="GO:0009272">
    <property type="term" value="P:fungal-type cell wall biogenesis"/>
    <property type="evidence" value="ECO:0007669"/>
    <property type="project" value="TreeGrafter"/>
</dbReference>
<keyword evidence="12" id="KW-1185">Reference proteome</keyword>
<feature type="chain" id="PRO_5003523922" description="ML-like domain-containing protein" evidence="9">
    <location>
        <begin position="25"/>
        <end position="750"/>
    </location>
</feature>
<evidence type="ECO:0000259" key="10">
    <source>
        <dbReference type="SMART" id="SM01320"/>
    </source>
</evidence>
<dbReference type="Pfam" id="PF06011">
    <property type="entry name" value="TRP"/>
    <property type="match status" value="1"/>
</dbReference>
<dbReference type="SMART" id="SM01320">
    <property type="entry name" value="TRP_N"/>
    <property type="match status" value="1"/>
</dbReference>
<dbReference type="STRING" id="413071.G9MHT8"/>
<dbReference type="eggNOG" id="ENOG502QSVZ">
    <property type="taxonomic scope" value="Eukaryota"/>
</dbReference>
<dbReference type="InterPro" id="IPR032800">
    <property type="entry name" value="TRP_N"/>
</dbReference>
<feature type="transmembrane region" description="Helical" evidence="8">
    <location>
        <begin position="505"/>
        <end position="525"/>
    </location>
</feature>
<dbReference type="AlphaFoldDB" id="G9MHT8"/>
<feature type="transmembrane region" description="Helical" evidence="8">
    <location>
        <begin position="336"/>
        <end position="358"/>
    </location>
</feature>
<evidence type="ECO:0000256" key="3">
    <source>
        <dbReference type="ARBA" id="ARBA00022692"/>
    </source>
</evidence>
<keyword evidence="6 8" id="KW-0472">Membrane</keyword>
<proteinExistence type="inferred from homology"/>
<comment type="caution">
    <text evidence="11">The sequence shown here is derived from an EMBL/GenBank/DDBJ whole genome shotgun (WGS) entry which is preliminary data.</text>
</comment>
<keyword evidence="4 9" id="KW-0732">Signal</keyword>
<dbReference type="InterPro" id="IPR010308">
    <property type="entry name" value="TRP_C"/>
</dbReference>
<gene>
    <name evidence="11" type="ORF">TRIVIDRAFT_73642</name>
</gene>
<feature type="region of interest" description="Disordered" evidence="7">
    <location>
        <begin position="650"/>
        <end position="750"/>
    </location>
</feature>
<reference evidence="11 12" key="1">
    <citation type="journal article" date="2011" name="Genome Biol.">
        <title>Comparative genome sequence analysis underscores mycoparasitism as the ancestral life style of Trichoderma.</title>
        <authorList>
            <person name="Kubicek C.P."/>
            <person name="Herrera-Estrella A."/>
            <person name="Seidl-Seiboth V."/>
            <person name="Martinez D.A."/>
            <person name="Druzhinina I.S."/>
            <person name="Thon M."/>
            <person name="Zeilinger S."/>
            <person name="Casas-Flores S."/>
            <person name="Horwitz B.A."/>
            <person name="Mukherjee P.K."/>
            <person name="Mukherjee M."/>
            <person name="Kredics L."/>
            <person name="Alcaraz L.D."/>
            <person name="Aerts A."/>
            <person name="Antal Z."/>
            <person name="Atanasova L."/>
            <person name="Cervantes-Badillo M.G."/>
            <person name="Challacombe J."/>
            <person name="Chertkov O."/>
            <person name="McCluskey K."/>
            <person name="Coulpier F."/>
            <person name="Deshpande N."/>
            <person name="von Doehren H."/>
            <person name="Ebbole D.J."/>
            <person name="Esquivel-Naranjo E.U."/>
            <person name="Fekete E."/>
            <person name="Flipphi M."/>
            <person name="Glaser F."/>
            <person name="Gomez-Rodriguez E.Y."/>
            <person name="Gruber S."/>
            <person name="Han C."/>
            <person name="Henrissat B."/>
            <person name="Hermosa R."/>
            <person name="Hernandez-Onate M."/>
            <person name="Karaffa L."/>
            <person name="Kosti I."/>
            <person name="Le Crom S."/>
            <person name="Lindquist E."/>
            <person name="Lucas S."/>
            <person name="Luebeck M."/>
            <person name="Luebeck P.S."/>
            <person name="Margeot A."/>
            <person name="Metz B."/>
            <person name="Misra M."/>
            <person name="Nevalainen H."/>
            <person name="Omann M."/>
            <person name="Packer N."/>
            <person name="Perrone G."/>
            <person name="Uresti-Rivera E.E."/>
            <person name="Salamov A."/>
            <person name="Schmoll M."/>
            <person name="Seiboth B."/>
            <person name="Shapiro H."/>
            <person name="Sukno S."/>
            <person name="Tamayo-Ramos J.A."/>
            <person name="Tisch D."/>
            <person name="Wiest A."/>
            <person name="Wilkinson H.H."/>
            <person name="Zhang M."/>
            <person name="Coutinho P.M."/>
            <person name="Kenerley C.M."/>
            <person name="Monte E."/>
            <person name="Baker S.E."/>
            <person name="Grigoriev I.V."/>
        </authorList>
    </citation>
    <scope>NUCLEOTIDE SEQUENCE [LARGE SCALE GENOMIC DNA]</scope>
    <source>
        <strain evidence="12">Gv29-8 / FGSC 10586</strain>
    </source>
</reference>
<name>G9MHT8_HYPVG</name>
<evidence type="ECO:0000256" key="9">
    <source>
        <dbReference type="SAM" id="SignalP"/>
    </source>
</evidence>
<feature type="transmembrane region" description="Helical" evidence="8">
    <location>
        <begin position="419"/>
        <end position="437"/>
    </location>
</feature>
<organism evidence="11 12">
    <name type="scientific">Hypocrea virens (strain Gv29-8 / FGSC 10586)</name>
    <name type="common">Gliocladium virens</name>
    <name type="synonym">Trichoderma virens</name>
    <dbReference type="NCBI Taxonomy" id="413071"/>
    <lineage>
        <taxon>Eukaryota</taxon>
        <taxon>Fungi</taxon>
        <taxon>Dikarya</taxon>
        <taxon>Ascomycota</taxon>
        <taxon>Pezizomycotina</taxon>
        <taxon>Sordariomycetes</taxon>
        <taxon>Hypocreomycetidae</taxon>
        <taxon>Hypocreales</taxon>
        <taxon>Hypocreaceae</taxon>
        <taxon>Trichoderma</taxon>
    </lineage>
</organism>
<feature type="transmembrane region" description="Helical" evidence="8">
    <location>
        <begin position="379"/>
        <end position="399"/>
    </location>
</feature>
<dbReference type="GeneID" id="25797644"/>
<keyword evidence="3 8" id="KW-0812">Transmembrane</keyword>
<comment type="similarity">
    <text evidence="2">Belongs to the transient receptor potential (TRP) ion channel family.</text>
</comment>
<evidence type="ECO:0000256" key="4">
    <source>
        <dbReference type="ARBA" id="ARBA00022729"/>
    </source>
</evidence>
<dbReference type="RefSeq" id="XP_013960487.1">
    <property type="nucleotide sequence ID" value="XM_014105012.1"/>
</dbReference>
<protein>
    <recommendedName>
        <fullName evidence="10">ML-like domain-containing protein</fullName>
    </recommendedName>
</protein>
<dbReference type="PANTHER" id="PTHR31145:SF2">
    <property type="entry name" value="FLAVIN CARRIER PROTEIN 2"/>
    <property type="match status" value="1"/>
</dbReference>
<dbReference type="EMBL" id="ABDF02000002">
    <property type="protein sequence ID" value="EHK26275.1"/>
    <property type="molecule type" value="Genomic_DNA"/>
</dbReference>